<reference evidence="1" key="1">
    <citation type="submission" date="2018-06" db="EMBL/GenBank/DDBJ databases">
        <authorList>
            <person name="Zhirakovskaya E."/>
        </authorList>
    </citation>
    <scope>NUCLEOTIDE SEQUENCE</scope>
</reference>
<sequence length="82" mass="9127">MLNVRLNKELDKKLNNYSIENNSTKSSIVKEALAMYFTKKEVRASAYEIGEDLFGAAGSGNTDASTTYKKTLKEKLGDKHAH</sequence>
<accession>A0A3B0UDT7</accession>
<dbReference type="AlphaFoldDB" id="A0A3B0UDT7"/>
<dbReference type="CDD" id="cd21631">
    <property type="entry name" value="RHH_CopG_NikR-like"/>
    <property type="match status" value="1"/>
</dbReference>
<dbReference type="EMBL" id="UOES01000205">
    <property type="protein sequence ID" value="VAW27280.1"/>
    <property type="molecule type" value="Genomic_DNA"/>
</dbReference>
<protein>
    <recommendedName>
        <fullName evidence="2">Ribbon-helix-helix protein CopG domain-containing protein</fullName>
    </recommendedName>
</protein>
<evidence type="ECO:0008006" key="2">
    <source>
        <dbReference type="Google" id="ProtNLM"/>
    </source>
</evidence>
<evidence type="ECO:0000313" key="1">
    <source>
        <dbReference type="EMBL" id="VAW27280.1"/>
    </source>
</evidence>
<name>A0A3B0UDT7_9ZZZZ</name>
<proteinExistence type="predicted"/>
<gene>
    <name evidence="1" type="ORF">MNBD_BACTEROID06-1034</name>
</gene>
<organism evidence="1">
    <name type="scientific">hydrothermal vent metagenome</name>
    <dbReference type="NCBI Taxonomy" id="652676"/>
    <lineage>
        <taxon>unclassified sequences</taxon>
        <taxon>metagenomes</taxon>
        <taxon>ecological metagenomes</taxon>
    </lineage>
</organism>